<dbReference type="GO" id="GO:0016787">
    <property type="term" value="F:hydrolase activity"/>
    <property type="evidence" value="ECO:0007669"/>
    <property type="project" value="UniProtKB-KW"/>
</dbReference>
<keyword evidence="2" id="KW-0547">Nucleotide-binding</keyword>
<dbReference type="AlphaFoldDB" id="A0A1J1J2Q0"/>
<dbReference type="STRING" id="568069.A0A1J1J2Q0"/>
<dbReference type="GO" id="GO:0051880">
    <property type="term" value="F:G-quadruplex DNA binding"/>
    <property type="evidence" value="ECO:0007669"/>
    <property type="project" value="TreeGrafter"/>
</dbReference>
<dbReference type="InterPro" id="IPR007502">
    <property type="entry name" value="Helicase-assoc_dom"/>
</dbReference>
<dbReference type="PANTHER" id="PTHR18934">
    <property type="entry name" value="ATP-DEPENDENT RNA HELICASE"/>
    <property type="match status" value="1"/>
</dbReference>
<sequence length="960" mass="109510">MNRRGHSSYNKHRERLKGKLFNRNQERDDNESSDQAESTHRFQRHPPGLKGREIGLWYARRNKNLENRESNFLPGPNVSLPHQKLLELQEVIKESTSNVTQSSAYQSFLNEFERHRQMDFLQLLSNFKPSENDSECDRTNEMLRDEFLTTLSTEAYSVMLQQRLKLPANNQKREIIETIERNQIVLIAGNTGCGKTTQVAQYILDDALMNLKGSRTKILCTQPRRIAAVSIAERVAAERAERLGISTGYQIRLEKVSPRERGSILFCTTGILMSFLESDPTISKYSHIIIDEIHERNVITDICMAVIKKIAEHRKDLKIILMSATLNAEKFSQYFNDCPIVHIEGFTFPVEELYLEDVLEETEFDNFKPMTKNEPVWVRTKNKKNRNEAEEKFNLIVGNYASSLRGKYSSKTIENLLNSNTEAIDINFIEHLIRHISYSKASGAILVILPGYTTISKLYESLQKSPNFPSSNFIIYPLHSMLTGSDQKNIFKRPPEGVRKIILSTPLAETSITIDDVVYVINAGKMRKPYFDFETNATVLEDQWITKANETQRKGRAGRVQEGICYHLYSRARSNTLEEFEEPEVLRIRLEEMILTLKVLCIKDVKSFMSTLIDVPKDSVIESSIEMLERLGALNENEELTSLGLHLAKLAVPPQTGKMLLLASILRCFDPITSVAAALSFKSPFYSVMGKEELCNNSKKKFSNVSDHLAVANAMKKWKELKTGQQKFCFDNFLSHTTMTMLDRMKSEFGQKLCDSKFLHVSKCDSVVNNVNSRKLNILKAVICGGLYPNIAYRSVKVSKNRKRESIKTINKNSLKLLPSSVNCDDSSFYDSGYLIYHQLNKFTFNYFLSETTANVSPYAILMFGDKVTTYTKNDTNYIQVGGIVEFKCNQETAEVIVSLRECFNSLLGKKFIEPSPVSSQSDEGRLLEAILDLISYQSSASFDDASQEDEGEDHEMDNE</sequence>
<dbReference type="InterPro" id="IPR027417">
    <property type="entry name" value="P-loop_NTPase"/>
</dbReference>
<dbReference type="InterPro" id="IPR002464">
    <property type="entry name" value="DNA/RNA_helicase_DEAH_CS"/>
</dbReference>
<evidence type="ECO:0000256" key="2">
    <source>
        <dbReference type="ARBA" id="ARBA00022741"/>
    </source>
</evidence>
<dbReference type="PROSITE" id="PS51192">
    <property type="entry name" value="HELICASE_ATP_BIND_1"/>
    <property type="match status" value="1"/>
</dbReference>
<evidence type="ECO:0000259" key="9">
    <source>
        <dbReference type="PROSITE" id="PS51192"/>
    </source>
</evidence>
<dbReference type="InterPro" id="IPR048333">
    <property type="entry name" value="HA2_WH"/>
</dbReference>
<evidence type="ECO:0000256" key="3">
    <source>
        <dbReference type="ARBA" id="ARBA00022801"/>
    </source>
</evidence>
<proteinExistence type="predicted"/>
<dbReference type="Pfam" id="PF21010">
    <property type="entry name" value="HA2_C"/>
    <property type="match status" value="1"/>
</dbReference>
<keyword evidence="3" id="KW-0378">Hydrolase</keyword>
<dbReference type="GO" id="GO:0003678">
    <property type="term" value="F:DNA helicase activity"/>
    <property type="evidence" value="ECO:0007669"/>
    <property type="project" value="TreeGrafter"/>
</dbReference>
<dbReference type="EMBL" id="CVRI01000066">
    <property type="protein sequence ID" value="CRL06068.1"/>
    <property type="molecule type" value="Genomic_DNA"/>
</dbReference>
<keyword evidence="12" id="KW-1185">Reference proteome</keyword>
<dbReference type="OrthoDB" id="5600252at2759"/>
<dbReference type="FunFam" id="1.20.120.1080:FF:000002">
    <property type="entry name" value="Putative ATP-dependent RNA helicase DHX36"/>
    <property type="match status" value="1"/>
</dbReference>
<evidence type="ECO:0000259" key="10">
    <source>
        <dbReference type="PROSITE" id="PS51194"/>
    </source>
</evidence>
<feature type="compositionally biased region" description="Basic residues" evidence="8">
    <location>
        <begin position="1"/>
        <end position="20"/>
    </location>
</feature>
<dbReference type="Proteomes" id="UP000183832">
    <property type="component" value="Unassembled WGS sequence"/>
</dbReference>
<dbReference type="GO" id="GO:0002151">
    <property type="term" value="F:G-quadruplex RNA binding"/>
    <property type="evidence" value="ECO:0007669"/>
    <property type="project" value="TreeGrafter"/>
</dbReference>
<feature type="domain" description="Helicase C-terminal" evidence="10">
    <location>
        <begin position="431"/>
        <end position="601"/>
    </location>
</feature>
<dbReference type="PANTHER" id="PTHR18934:SF237">
    <property type="entry name" value="ATP-DEPENDENT DNA_RNA HELICASE DHX36"/>
    <property type="match status" value="1"/>
</dbReference>
<dbReference type="SMART" id="SM00487">
    <property type="entry name" value="DEXDc"/>
    <property type="match status" value="1"/>
</dbReference>
<dbReference type="EC" id="3.6.4.13" evidence="1"/>
<dbReference type="InterPro" id="IPR011545">
    <property type="entry name" value="DEAD/DEAH_box_helicase_dom"/>
</dbReference>
<protein>
    <recommendedName>
        <fullName evidence="1">RNA helicase</fullName>
        <ecNumber evidence="1">3.6.4.13</ecNumber>
    </recommendedName>
</protein>
<keyword evidence="6" id="KW-0694">RNA-binding</keyword>
<comment type="catalytic activity">
    <reaction evidence="7">
        <text>ATP + H2O = ADP + phosphate + H(+)</text>
        <dbReference type="Rhea" id="RHEA:13065"/>
        <dbReference type="ChEBI" id="CHEBI:15377"/>
        <dbReference type="ChEBI" id="CHEBI:15378"/>
        <dbReference type="ChEBI" id="CHEBI:30616"/>
        <dbReference type="ChEBI" id="CHEBI:43474"/>
        <dbReference type="ChEBI" id="CHEBI:456216"/>
        <dbReference type="EC" id="3.6.4.13"/>
    </reaction>
</comment>
<evidence type="ECO:0000256" key="5">
    <source>
        <dbReference type="ARBA" id="ARBA00022840"/>
    </source>
</evidence>
<evidence type="ECO:0000256" key="4">
    <source>
        <dbReference type="ARBA" id="ARBA00022806"/>
    </source>
</evidence>
<keyword evidence="4" id="KW-0347">Helicase</keyword>
<dbReference type="InterPro" id="IPR001650">
    <property type="entry name" value="Helicase_C-like"/>
</dbReference>
<evidence type="ECO:0000313" key="11">
    <source>
        <dbReference type="EMBL" id="CRL06068.1"/>
    </source>
</evidence>
<dbReference type="Pfam" id="PF26026">
    <property type="entry name" value="RNA_hel_CTD"/>
    <property type="match status" value="1"/>
</dbReference>
<dbReference type="Pfam" id="PF00271">
    <property type="entry name" value="Helicase_C"/>
    <property type="match status" value="1"/>
</dbReference>
<evidence type="ECO:0000256" key="6">
    <source>
        <dbReference type="ARBA" id="ARBA00022884"/>
    </source>
</evidence>
<dbReference type="Pfam" id="PF07717">
    <property type="entry name" value="OB_NTP_bind"/>
    <property type="match status" value="1"/>
</dbReference>
<keyword evidence="5" id="KW-0067">ATP-binding</keyword>
<dbReference type="FunFam" id="3.40.50.300:FF:000500">
    <property type="entry name" value="ATP-dependent RNA helicase DHX29"/>
    <property type="match status" value="1"/>
</dbReference>
<feature type="region of interest" description="Disordered" evidence="8">
    <location>
        <begin position="941"/>
        <end position="960"/>
    </location>
</feature>
<feature type="compositionally biased region" description="Acidic residues" evidence="8">
    <location>
        <begin position="946"/>
        <end position="960"/>
    </location>
</feature>
<feature type="domain" description="Helicase ATP-binding" evidence="9">
    <location>
        <begin position="176"/>
        <end position="344"/>
    </location>
</feature>
<reference evidence="11 12" key="1">
    <citation type="submission" date="2015-04" db="EMBL/GenBank/DDBJ databases">
        <authorList>
            <person name="Syromyatnikov M.Y."/>
            <person name="Popov V.N."/>
        </authorList>
    </citation>
    <scope>NUCLEOTIDE SEQUENCE [LARGE SCALE GENOMIC DNA]</scope>
</reference>
<dbReference type="Pfam" id="PF04408">
    <property type="entry name" value="WHD_HA2"/>
    <property type="match status" value="1"/>
</dbReference>
<dbReference type="Gene3D" id="1.20.120.1080">
    <property type="match status" value="1"/>
</dbReference>
<name>A0A1J1J2Q0_9DIPT</name>
<accession>A0A1J1J2Q0</accession>
<dbReference type="InterPro" id="IPR014001">
    <property type="entry name" value="Helicase_ATP-bd"/>
</dbReference>
<gene>
    <name evidence="11" type="ORF">CLUMA_CG018896</name>
</gene>
<dbReference type="SUPFAM" id="SSF52540">
    <property type="entry name" value="P-loop containing nucleoside triphosphate hydrolases"/>
    <property type="match status" value="1"/>
</dbReference>
<dbReference type="InterPro" id="IPR059023">
    <property type="entry name" value="RNA_hel_CTD"/>
</dbReference>
<dbReference type="Pfam" id="PF00270">
    <property type="entry name" value="DEAD"/>
    <property type="match status" value="1"/>
</dbReference>
<dbReference type="CDD" id="cd18791">
    <property type="entry name" value="SF2_C_RHA"/>
    <property type="match status" value="1"/>
</dbReference>
<evidence type="ECO:0000256" key="7">
    <source>
        <dbReference type="ARBA" id="ARBA00047984"/>
    </source>
</evidence>
<dbReference type="PROSITE" id="PS00690">
    <property type="entry name" value="DEAH_ATP_HELICASE"/>
    <property type="match status" value="1"/>
</dbReference>
<dbReference type="InterPro" id="IPR011709">
    <property type="entry name" value="DEAD-box_helicase_OB_fold"/>
</dbReference>
<evidence type="ECO:0000256" key="1">
    <source>
        <dbReference type="ARBA" id="ARBA00012552"/>
    </source>
</evidence>
<feature type="region of interest" description="Disordered" evidence="8">
    <location>
        <begin position="1"/>
        <end position="48"/>
    </location>
</feature>
<evidence type="ECO:0000313" key="12">
    <source>
        <dbReference type="Proteomes" id="UP000183832"/>
    </source>
</evidence>
<dbReference type="GO" id="GO:0005737">
    <property type="term" value="C:cytoplasm"/>
    <property type="evidence" value="ECO:0007669"/>
    <property type="project" value="TreeGrafter"/>
</dbReference>
<organism evidence="11 12">
    <name type="scientific">Clunio marinus</name>
    <dbReference type="NCBI Taxonomy" id="568069"/>
    <lineage>
        <taxon>Eukaryota</taxon>
        <taxon>Metazoa</taxon>
        <taxon>Ecdysozoa</taxon>
        <taxon>Arthropoda</taxon>
        <taxon>Hexapoda</taxon>
        <taxon>Insecta</taxon>
        <taxon>Pterygota</taxon>
        <taxon>Neoptera</taxon>
        <taxon>Endopterygota</taxon>
        <taxon>Diptera</taxon>
        <taxon>Nematocera</taxon>
        <taxon>Chironomoidea</taxon>
        <taxon>Chironomidae</taxon>
        <taxon>Clunio</taxon>
    </lineage>
</organism>
<dbReference type="GO" id="GO:0005634">
    <property type="term" value="C:nucleus"/>
    <property type="evidence" value="ECO:0007669"/>
    <property type="project" value="TreeGrafter"/>
</dbReference>
<dbReference type="Gene3D" id="3.40.50.300">
    <property type="entry name" value="P-loop containing nucleotide triphosphate hydrolases"/>
    <property type="match status" value="2"/>
</dbReference>
<dbReference type="PROSITE" id="PS51194">
    <property type="entry name" value="HELICASE_CTER"/>
    <property type="match status" value="1"/>
</dbReference>
<evidence type="ECO:0000256" key="8">
    <source>
        <dbReference type="SAM" id="MobiDB-lite"/>
    </source>
</evidence>
<dbReference type="GO" id="GO:0003724">
    <property type="term" value="F:RNA helicase activity"/>
    <property type="evidence" value="ECO:0007669"/>
    <property type="project" value="UniProtKB-EC"/>
</dbReference>
<dbReference type="GO" id="GO:0005524">
    <property type="term" value="F:ATP binding"/>
    <property type="evidence" value="ECO:0007669"/>
    <property type="project" value="UniProtKB-KW"/>
</dbReference>
<dbReference type="SMART" id="SM00847">
    <property type="entry name" value="HA2"/>
    <property type="match status" value="1"/>
</dbReference>
<dbReference type="SMART" id="SM00490">
    <property type="entry name" value="HELICc"/>
    <property type="match status" value="1"/>
</dbReference>